<sequence length="51" mass="5808">MLLRSRLNLAGLLITTQLIPIAQQTLTLMILNLRIPPMFICLRQAMIVTMD</sequence>
<name>A0A1B6NXY1_9ZZZZ</name>
<protein>
    <submittedName>
        <fullName evidence="1">Uncharacterized protein</fullName>
    </submittedName>
</protein>
<comment type="caution">
    <text evidence="1">The sequence shown here is derived from an EMBL/GenBank/DDBJ whole genome shotgun (WGS) entry which is preliminary data.</text>
</comment>
<gene>
    <name evidence="1" type="ORF">MGSAQ_000235</name>
</gene>
<organism evidence="1">
    <name type="scientific">marine sediment metagenome</name>
    <dbReference type="NCBI Taxonomy" id="412755"/>
    <lineage>
        <taxon>unclassified sequences</taxon>
        <taxon>metagenomes</taxon>
        <taxon>ecological metagenomes</taxon>
    </lineage>
</organism>
<dbReference type="AlphaFoldDB" id="A0A1B6NXY1"/>
<dbReference type="EMBL" id="AYSL01000054">
    <property type="protein sequence ID" value="KTF08269.1"/>
    <property type="molecule type" value="Genomic_DNA"/>
</dbReference>
<proteinExistence type="predicted"/>
<reference evidence="1" key="1">
    <citation type="submission" date="2013-11" db="EMBL/GenBank/DDBJ databases">
        <title>Microbial diversity, functional groups and degradation webs in Northern and Southern Mediterranean and Red Sea marine crude oil polluted sites.</title>
        <authorList>
            <person name="Daffonchio D."/>
            <person name="Mapelli F."/>
            <person name="Ferrer M."/>
            <person name="Richter M."/>
            <person name="Cherif A."/>
            <person name="Malkawi H.I."/>
            <person name="Yakimov M.M."/>
            <person name="Abdel-Fattah Y.R."/>
            <person name="Blaghen M."/>
            <person name="Golyshin P.N."/>
            <person name="Kalogerakis N."/>
            <person name="Boon N."/>
            <person name="Magagnini M."/>
            <person name="Fava F."/>
        </authorList>
    </citation>
    <scope>NUCLEOTIDE SEQUENCE</scope>
</reference>
<accession>A0A1B6NXY1</accession>
<evidence type="ECO:0000313" key="1">
    <source>
        <dbReference type="EMBL" id="KTF08269.1"/>
    </source>
</evidence>